<feature type="domain" description="Flavin reductase like" evidence="5">
    <location>
        <begin position="20"/>
        <end position="182"/>
    </location>
</feature>
<name>A0A937URZ9_9ACTN</name>
<dbReference type="Proteomes" id="UP000604475">
    <property type="component" value="Unassembled WGS sequence"/>
</dbReference>
<evidence type="ECO:0000256" key="4">
    <source>
        <dbReference type="ARBA" id="ARBA00038054"/>
    </source>
</evidence>
<dbReference type="InterPro" id="IPR002563">
    <property type="entry name" value="Flavin_Rdtase-like_dom"/>
</dbReference>
<gene>
    <name evidence="6" type="ORF">I7412_40650</name>
</gene>
<dbReference type="PANTHER" id="PTHR33798:SF5">
    <property type="entry name" value="FLAVIN REDUCTASE LIKE DOMAIN-CONTAINING PROTEIN"/>
    <property type="match status" value="1"/>
</dbReference>
<keyword evidence="2" id="KW-0285">Flavoprotein</keyword>
<evidence type="ECO:0000256" key="3">
    <source>
        <dbReference type="ARBA" id="ARBA00022643"/>
    </source>
</evidence>
<evidence type="ECO:0000313" key="6">
    <source>
        <dbReference type="EMBL" id="MBL7633359.1"/>
    </source>
</evidence>
<protein>
    <submittedName>
        <fullName evidence="6">Flavin reductase family protein</fullName>
    </submittedName>
</protein>
<dbReference type="SMART" id="SM00903">
    <property type="entry name" value="Flavin_Reduct"/>
    <property type="match status" value="1"/>
</dbReference>
<sequence>MPVIDLAELTPAQRQGILSQLVVPRPIAVISTMSADGAVNVAPYSYYMPVCGLPPTVAITMGTRREATPAPKDTFVNLAASGEFVINVATAPLAEHIETIAREYPAGVNEAALVGWKLKPSRRVAPPSLADSPAQLECRVREIIDRGDPDEPFAGIHLVLAEVVCVVVDDDLLAEPNRIDPTKIPAVGRMGFPWFVVAQPEAMVELDRIPYDPAEKIPDAALAGS</sequence>
<organism evidence="6 7">
    <name type="scientific">Frankia nepalensis</name>
    <dbReference type="NCBI Taxonomy" id="1836974"/>
    <lineage>
        <taxon>Bacteria</taxon>
        <taxon>Bacillati</taxon>
        <taxon>Actinomycetota</taxon>
        <taxon>Actinomycetes</taxon>
        <taxon>Frankiales</taxon>
        <taxon>Frankiaceae</taxon>
        <taxon>Frankia</taxon>
    </lineage>
</organism>
<reference evidence="6" key="1">
    <citation type="submission" date="2020-12" db="EMBL/GenBank/DDBJ databases">
        <title>Genomic characterization of non-nitrogen-fixing Frankia strains.</title>
        <authorList>
            <person name="Carlos-Shanley C."/>
            <person name="Guerra T."/>
            <person name="Hahn D."/>
        </authorList>
    </citation>
    <scope>NUCLEOTIDE SEQUENCE</scope>
    <source>
        <strain evidence="6">CN6</strain>
    </source>
</reference>
<comment type="similarity">
    <text evidence="4">Belongs to the flavoredoxin family.</text>
</comment>
<proteinExistence type="inferred from homology"/>
<evidence type="ECO:0000256" key="1">
    <source>
        <dbReference type="ARBA" id="ARBA00001917"/>
    </source>
</evidence>
<dbReference type="PANTHER" id="PTHR33798">
    <property type="entry name" value="FLAVOPROTEIN OXYGENASE"/>
    <property type="match status" value="1"/>
</dbReference>
<dbReference type="Gene3D" id="2.30.110.10">
    <property type="entry name" value="Electron Transport, Fmn-binding Protein, Chain A"/>
    <property type="match status" value="1"/>
</dbReference>
<keyword evidence="3" id="KW-0288">FMN</keyword>
<dbReference type="InterPro" id="IPR012349">
    <property type="entry name" value="Split_barrel_FMN-bd"/>
</dbReference>
<dbReference type="RefSeq" id="WP_203002170.1">
    <property type="nucleotide sequence ID" value="NZ_JADWYU010000251.1"/>
</dbReference>
<dbReference type="Pfam" id="PF01613">
    <property type="entry name" value="Flavin_Reduct"/>
    <property type="match status" value="1"/>
</dbReference>
<dbReference type="AlphaFoldDB" id="A0A937URZ9"/>
<evidence type="ECO:0000313" key="7">
    <source>
        <dbReference type="Proteomes" id="UP000604475"/>
    </source>
</evidence>
<dbReference type="GO" id="GO:0010181">
    <property type="term" value="F:FMN binding"/>
    <property type="evidence" value="ECO:0007669"/>
    <property type="project" value="InterPro"/>
</dbReference>
<keyword evidence="7" id="KW-1185">Reference proteome</keyword>
<dbReference type="GO" id="GO:0016646">
    <property type="term" value="F:oxidoreductase activity, acting on the CH-NH group of donors, NAD or NADP as acceptor"/>
    <property type="evidence" value="ECO:0007669"/>
    <property type="project" value="UniProtKB-ARBA"/>
</dbReference>
<comment type="caution">
    <text evidence="6">The sequence shown here is derived from an EMBL/GenBank/DDBJ whole genome shotgun (WGS) entry which is preliminary data.</text>
</comment>
<evidence type="ECO:0000256" key="2">
    <source>
        <dbReference type="ARBA" id="ARBA00022630"/>
    </source>
</evidence>
<dbReference type="EMBL" id="JAEACQ010000380">
    <property type="protein sequence ID" value="MBL7633359.1"/>
    <property type="molecule type" value="Genomic_DNA"/>
</dbReference>
<accession>A0A937URZ9</accession>
<dbReference type="SUPFAM" id="SSF50475">
    <property type="entry name" value="FMN-binding split barrel"/>
    <property type="match status" value="1"/>
</dbReference>
<comment type="cofactor">
    <cofactor evidence="1">
        <name>FMN</name>
        <dbReference type="ChEBI" id="CHEBI:58210"/>
    </cofactor>
</comment>
<evidence type="ECO:0000259" key="5">
    <source>
        <dbReference type="SMART" id="SM00903"/>
    </source>
</evidence>